<name>A0AAE1YSN6_9LAMI</name>
<reference evidence="18" key="2">
    <citation type="journal article" date="2024" name="Plant">
        <title>Genomic evolution and insights into agronomic trait innovations of Sesamum species.</title>
        <authorList>
            <person name="Miao H."/>
            <person name="Wang L."/>
            <person name="Qu L."/>
            <person name="Liu H."/>
            <person name="Sun Y."/>
            <person name="Le M."/>
            <person name="Wang Q."/>
            <person name="Wei S."/>
            <person name="Zheng Y."/>
            <person name="Lin W."/>
            <person name="Duan Y."/>
            <person name="Cao H."/>
            <person name="Xiong S."/>
            <person name="Wang X."/>
            <person name="Wei L."/>
            <person name="Li C."/>
            <person name="Ma Q."/>
            <person name="Ju M."/>
            <person name="Zhao R."/>
            <person name="Li G."/>
            <person name="Mu C."/>
            <person name="Tian Q."/>
            <person name="Mei H."/>
            <person name="Zhang T."/>
            <person name="Gao T."/>
            <person name="Zhang H."/>
        </authorList>
    </citation>
    <scope>NUCLEOTIDE SEQUENCE</scope>
    <source>
        <strain evidence="18">3651</strain>
    </source>
</reference>
<comment type="caution">
    <text evidence="18">The sequence shown here is derived from an EMBL/GenBank/DDBJ whole genome shotgun (WGS) entry which is preliminary data.</text>
</comment>
<evidence type="ECO:0000256" key="1">
    <source>
        <dbReference type="ARBA" id="ARBA00000900"/>
    </source>
</evidence>
<keyword evidence="13 15" id="KW-0472">Membrane</keyword>
<feature type="domain" description="Wall-associated receptor kinase galacturonan-binding" evidence="17">
    <location>
        <begin position="27"/>
        <end position="92"/>
    </location>
</feature>
<dbReference type="Pfam" id="PF13947">
    <property type="entry name" value="GUB_WAK_bind"/>
    <property type="match status" value="1"/>
</dbReference>
<comment type="similarity">
    <text evidence="14">Belongs to the RING-type zinc finger family. ATL subfamily.</text>
</comment>
<accession>A0AAE1YSN6</accession>
<reference evidence="18" key="1">
    <citation type="submission" date="2020-06" db="EMBL/GenBank/DDBJ databases">
        <authorList>
            <person name="Li T."/>
            <person name="Hu X."/>
            <person name="Zhang T."/>
            <person name="Song X."/>
            <person name="Zhang H."/>
            <person name="Dai N."/>
            <person name="Sheng W."/>
            <person name="Hou X."/>
            <person name="Wei L."/>
        </authorList>
    </citation>
    <scope>NUCLEOTIDE SEQUENCE</scope>
    <source>
        <strain evidence="18">3651</strain>
        <tissue evidence="18">Leaf</tissue>
    </source>
</reference>
<feature type="transmembrane region" description="Helical" evidence="15">
    <location>
        <begin position="214"/>
        <end position="237"/>
    </location>
</feature>
<keyword evidence="6 15" id="KW-0812">Transmembrane</keyword>
<evidence type="ECO:0000259" key="17">
    <source>
        <dbReference type="Pfam" id="PF13947"/>
    </source>
</evidence>
<keyword evidence="11" id="KW-0862">Zinc</keyword>
<evidence type="ECO:0000256" key="10">
    <source>
        <dbReference type="ARBA" id="ARBA00022786"/>
    </source>
</evidence>
<dbReference type="GO" id="GO:0016020">
    <property type="term" value="C:membrane"/>
    <property type="evidence" value="ECO:0007669"/>
    <property type="project" value="UniProtKB-SubCell"/>
</dbReference>
<evidence type="ECO:0000256" key="15">
    <source>
        <dbReference type="SAM" id="Phobius"/>
    </source>
</evidence>
<evidence type="ECO:0000256" key="3">
    <source>
        <dbReference type="ARBA" id="ARBA00004906"/>
    </source>
</evidence>
<keyword evidence="12 15" id="KW-1133">Transmembrane helix</keyword>
<evidence type="ECO:0000256" key="6">
    <source>
        <dbReference type="ARBA" id="ARBA00022692"/>
    </source>
</evidence>
<dbReference type="PANTHER" id="PTHR46279">
    <property type="entry name" value="RING/U-BOX SUPERFAMILY PROTEIN"/>
    <property type="match status" value="1"/>
</dbReference>
<proteinExistence type="inferred from homology"/>
<evidence type="ECO:0000256" key="2">
    <source>
        <dbReference type="ARBA" id="ARBA00004167"/>
    </source>
</evidence>
<evidence type="ECO:0000256" key="7">
    <source>
        <dbReference type="ARBA" id="ARBA00022723"/>
    </source>
</evidence>
<keyword evidence="5" id="KW-0808">Transferase</keyword>
<evidence type="ECO:0000256" key="8">
    <source>
        <dbReference type="ARBA" id="ARBA00022729"/>
    </source>
</evidence>
<dbReference type="GO" id="GO:0030247">
    <property type="term" value="F:polysaccharide binding"/>
    <property type="evidence" value="ECO:0007669"/>
    <property type="project" value="InterPro"/>
</dbReference>
<keyword evidence="8 16" id="KW-0732">Signal</keyword>
<feature type="chain" id="PRO_5042285466" description="RING-type E3 ubiquitin transferase" evidence="16">
    <location>
        <begin position="23"/>
        <end position="256"/>
    </location>
</feature>
<comment type="catalytic activity">
    <reaction evidence="1">
        <text>S-ubiquitinyl-[E2 ubiquitin-conjugating enzyme]-L-cysteine + [acceptor protein]-L-lysine = [E2 ubiquitin-conjugating enzyme]-L-cysteine + N(6)-ubiquitinyl-[acceptor protein]-L-lysine.</text>
        <dbReference type="EC" id="2.3.2.27"/>
    </reaction>
</comment>
<comment type="pathway">
    <text evidence="3">Protein modification; protein ubiquitination.</text>
</comment>
<dbReference type="Proteomes" id="UP001293254">
    <property type="component" value="Unassembled WGS sequence"/>
</dbReference>
<keyword evidence="9" id="KW-0863">Zinc-finger</keyword>
<feature type="signal peptide" evidence="16">
    <location>
        <begin position="1"/>
        <end position="22"/>
    </location>
</feature>
<dbReference type="GO" id="GO:0061630">
    <property type="term" value="F:ubiquitin protein ligase activity"/>
    <property type="evidence" value="ECO:0007669"/>
    <property type="project" value="UniProtKB-EC"/>
</dbReference>
<dbReference type="InterPro" id="IPR046948">
    <property type="entry name" value="ATL20-22-like"/>
</dbReference>
<protein>
    <recommendedName>
        <fullName evidence="4">RING-type E3 ubiquitin transferase</fullName>
        <ecNumber evidence="4">2.3.2.27</ecNumber>
    </recommendedName>
</protein>
<evidence type="ECO:0000313" key="19">
    <source>
        <dbReference type="Proteomes" id="UP001293254"/>
    </source>
</evidence>
<evidence type="ECO:0000313" key="18">
    <source>
        <dbReference type="EMBL" id="KAK4434953.1"/>
    </source>
</evidence>
<keyword evidence="19" id="KW-1185">Reference proteome</keyword>
<organism evidence="18 19">
    <name type="scientific">Sesamum alatum</name>
    <dbReference type="NCBI Taxonomy" id="300844"/>
    <lineage>
        <taxon>Eukaryota</taxon>
        <taxon>Viridiplantae</taxon>
        <taxon>Streptophyta</taxon>
        <taxon>Embryophyta</taxon>
        <taxon>Tracheophyta</taxon>
        <taxon>Spermatophyta</taxon>
        <taxon>Magnoliopsida</taxon>
        <taxon>eudicotyledons</taxon>
        <taxon>Gunneridae</taxon>
        <taxon>Pentapetalae</taxon>
        <taxon>asterids</taxon>
        <taxon>lamiids</taxon>
        <taxon>Lamiales</taxon>
        <taxon>Pedaliaceae</taxon>
        <taxon>Sesamum</taxon>
    </lineage>
</organism>
<keyword evidence="10" id="KW-0833">Ubl conjugation pathway</keyword>
<gene>
    <name evidence="18" type="ORF">Salat_0658300</name>
</gene>
<keyword evidence="7" id="KW-0479">Metal-binding</keyword>
<evidence type="ECO:0000256" key="11">
    <source>
        <dbReference type="ARBA" id="ARBA00022833"/>
    </source>
</evidence>
<evidence type="ECO:0000256" key="4">
    <source>
        <dbReference type="ARBA" id="ARBA00012483"/>
    </source>
</evidence>
<comment type="subcellular location">
    <subcellularLocation>
        <location evidence="2">Membrane</location>
        <topology evidence="2">Single-pass membrane protein</topology>
    </subcellularLocation>
</comment>
<dbReference type="EC" id="2.3.2.27" evidence="4"/>
<dbReference type="InterPro" id="IPR025287">
    <property type="entry name" value="WAK_GUB"/>
</dbReference>
<sequence>MDVFILLKLFCCIILLKTTASAATNSCTSAKCSLFSPDIRFPFRIPGLQPQQCGVPDFNLFCKQNSTMIHIPTYGDLVVKSISYDARRLSLLDPKNCVYEVFLNLNLSLTPFSYYYAVKQYKYINCSAELVDSSQQVPCLSGSDHHVYIVESSFPVPISCSFVRTVAVPFSYSPYLSADSSFGLGFTWNLVEEEATSSGCMLGILCEARRLDKYFGAIYAVSGIIAFVLMVVVLFYATLSKYDEELNEEKGKGNVW</sequence>
<dbReference type="GO" id="GO:0008270">
    <property type="term" value="F:zinc ion binding"/>
    <property type="evidence" value="ECO:0007669"/>
    <property type="project" value="UniProtKB-KW"/>
</dbReference>
<evidence type="ECO:0000256" key="9">
    <source>
        <dbReference type="ARBA" id="ARBA00022771"/>
    </source>
</evidence>
<evidence type="ECO:0000256" key="16">
    <source>
        <dbReference type="SAM" id="SignalP"/>
    </source>
</evidence>
<evidence type="ECO:0000256" key="13">
    <source>
        <dbReference type="ARBA" id="ARBA00023136"/>
    </source>
</evidence>
<evidence type="ECO:0000256" key="12">
    <source>
        <dbReference type="ARBA" id="ARBA00022989"/>
    </source>
</evidence>
<dbReference type="PANTHER" id="PTHR46279:SF12">
    <property type="entry name" value="RING-TYPE E3 UBIQUITIN TRANSFERASE"/>
    <property type="match status" value="1"/>
</dbReference>
<evidence type="ECO:0000256" key="5">
    <source>
        <dbReference type="ARBA" id="ARBA00022679"/>
    </source>
</evidence>
<dbReference type="EMBL" id="JACGWO010000002">
    <property type="protein sequence ID" value="KAK4434953.1"/>
    <property type="molecule type" value="Genomic_DNA"/>
</dbReference>
<dbReference type="AlphaFoldDB" id="A0AAE1YSN6"/>
<evidence type="ECO:0000256" key="14">
    <source>
        <dbReference type="ARBA" id="ARBA00024209"/>
    </source>
</evidence>